<sequence length="227" mass="25360">MLTHKPRLDPLNIGEAKILVETELDKSFPKQITLDDKLGHKAKRCLLKEKKIPPTNEKRSEHKDMVIQVVAIDTFSDNDDSDVHPNCVTPKVPESIKAKNITSELCPHTSTCSLSIREARRVLAGHLYFTGNYKIHVSSGSYSSKDSSVTFGKSLPDMKFTLFSTLAGTSSAHTSLQAMDDVPSEIIMNEGSTLSENDPLKMPFLSTESIQEVSNMYFYITEQMDEF</sequence>
<protein>
    <submittedName>
        <fullName evidence="1">Uncharacterized protein</fullName>
    </submittedName>
</protein>
<dbReference type="Proteomes" id="UP000823674">
    <property type="component" value="Chromosome A09"/>
</dbReference>
<accession>A0ABQ7LH69</accession>
<keyword evidence="2" id="KW-1185">Reference proteome</keyword>
<proteinExistence type="predicted"/>
<comment type="caution">
    <text evidence="1">The sequence shown here is derived from an EMBL/GenBank/DDBJ whole genome shotgun (WGS) entry which is preliminary data.</text>
</comment>
<name>A0ABQ7LH69_BRACM</name>
<evidence type="ECO:0000313" key="1">
    <source>
        <dbReference type="EMBL" id="KAG5384970.1"/>
    </source>
</evidence>
<dbReference type="EMBL" id="JADBGQ010000008">
    <property type="protein sequence ID" value="KAG5384970.1"/>
    <property type="molecule type" value="Genomic_DNA"/>
</dbReference>
<reference evidence="1 2" key="1">
    <citation type="submission" date="2021-03" db="EMBL/GenBank/DDBJ databases">
        <authorList>
            <person name="King G.J."/>
            <person name="Bancroft I."/>
            <person name="Baten A."/>
            <person name="Bloomfield J."/>
            <person name="Borpatragohain P."/>
            <person name="He Z."/>
            <person name="Irish N."/>
            <person name="Irwin J."/>
            <person name="Liu K."/>
            <person name="Mauleon R.P."/>
            <person name="Moore J."/>
            <person name="Morris R."/>
            <person name="Ostergaard L."/>
            <person name="Wang B."/>
            <person name="Wells R."/>
        </authorList>
    </citation>
    <scope>NUCLEOTIDE SEQUENCE [LARGE SCALE GENOMIC DNA]</scope>
    <source>
        <strain evidence="1">R-o-18</strain>
        <tissue evidence="1">Leaf</tissue>
    </source>
</reference>
<gene>
    <name evidence="1" type="primary">A09p045130.1_BraROA</name>
    <name evidence="1" type="ORF">IGI04_036440</name>
</gene>
<organism evidence="1 2">
    <name type="scientific">Brassica rapa subsp. trilocularis</name>
    <dbReference type="NCBI Taxonomy" id="1813537"/>
    <lineage>
        <taxon>Eukaryota</taxon>
        <taxon>Viridiplantae</taxon>
        <taxon>Streptophyta</taxon>
        <taxon>Embryophyta</taxon>
        <taxon>Tracheophyta</taxon>
        <taxon>Spermatophyta</taxon>
        <taxon>Magnoliopsida</taxon>
        <taxon>eudicotyledons</taxon>
        <taxon>Gunneridae</taxon>
        <taxon>Pentapetalae</taxon>
        <taxon>rosids</taxon>
        <taxon>malvids</taxon>
        <taxon>Brassicales</taxon>
        <taxon>Brassicaceae</taxon>
        <taxon>Brassiceae</taxon>
        <taxon>Brassica</taxon>
    </lineage>
</organism>
<evidence type="ECO:0000313" key="2">
    <source>
        <dbReference type="Proteomes" id="UP000823674"/>
    </source>
</evidence>